<dbReference type="EMBL" id="LLXH01004893">
    <property type="protein sequence ID" value="PKC52946.1"/>
    <property type="molecule type" value="Genomic_DNA"/>
</dbReference>
<proteinExistence type="predicted"/>
<dbReference type="AlphaFoldDB" id="A0A2I1FL91"/>
<dbReference type="OrthoDB" id="2445793at2759"/>
<comment type="caution">
    <text evidence="1">The sequence shown here is derived from an EMBL/GenBank/DDBJ whole genome shotgun (WGS) entry which is preliminary data.</text>
</comment>
<evidence type="ECO:0000313" key="2">
    <source>
        <dbReference type="Proteomes" id="UP000232688"/>
    </source>
</evidence>
<dbReference type="VEuPathDB" id="FungiDB:RhiirA1_480332"/>
<reference evidence="1 2" key="1">
    <citation type="submission" date="2017-10" db="EMBL/GenBank/DDBJ databases">
        <title>Extensive intraspecific genome diversity in a model arbuscular mycorrhizal fungus.</title>
        <authorList>
            <person name="Chen E.C.H."/>
            <person name="Morin E."/>
            <person name="Baudet D."/>
            <person name="Noel J."/>
            <person name="Ndikumana S."/>
            <person name="Charron P."/>
            <person name="St-Onge C."/>
            <person name="Giorgi J."/>
            <person name="Grigoriev I.V."/>
            <person name="Roux C."/>
            <person name="Martin F.M."/>
            <person name="Corradi N."/>
        </authorList>
    </citation>
    <scope>NUCLEOTIDE SEQUENCE [LARGE SCALE GENOMIC DNA]</scope>
    <source>
        <strain evidence="1 2">A1</strain>
    </source>
</reference>
<reference evidence="1 2" key="2">
    <citation type="submission" date="2017-10" db="EMBL/GenBank/DDBJ databases">
        <title>Genome analyses suggest a sexual origin of heterokaryosis in a supposedly ancient asexual fungus.</title>
        <authorList>
            <person name="Corradi N."/>
            <person name="Sedzielewska K."/>
            <person name="Noel J."/>
            <person name="Charron P."/>
            <person name="Farinelli L."/>
            <person name="Marton T."/>
            <person name="Kruger M."/>
            <person name="Pelin A."/>
            <person name="Brachmann A."/>
            <person name="Corradi N."/>
        </authorList>
    </citation>
    <scope>NUCLEOTIDE SEQUENCE [LARGE SCALE GENOMIC DNA]</scope>
    <source>
        <strain evidence="1 2">A1</strain>
    </source>
</reference>
<accession>A0A2I1FL91</accession>
<protein>
    <submittedName>
        <fullName evidence="1">Uncharacterized protein</fullName>
    </submittedName>
</protein>
<dbReference type="Proteomes" id="UP000232688">
    <property type="component" value="Unassembled WGS sequence"/>
</dbReference>
<evidence type="ECO:0000313" key="1">
    <source>
        <dbReference type="EMBL" id="PKC52946.1"/>
    </source>
</evidence>
<name>A0A2I1FL91_9GLOM</name>
<gene>
    <name evidence="1" type="ORF">RhiirA1_480332</name>
</gene>
<organism evidence="1 2">
    <name type="scientific">Rhizophagus irregularis</name>
    <dbReference type="NCBI Taxonomy" id="588596"/>
    <lineage>
        <taxon>Eukaryota</taxon>
        <taxon>Fungi</taxon>
        <taxon>Fungi incertae sedis</taxon>
        <taxon>Mucoromycota</taxon>
        <taxon>Glomeromycotina</taxon>
        <taxon>Glomeromycetes</taxon>
        <taxon>Glomerales</taxon>
        <taxon>Glomeraceae</taxon>
        <taxon>Rhizophagus</taxon>
    </lineage>
</organism>
<sequence length="189" mass="22339">MNCSRCYIIDQIKEEVLKLALCMKYKRLTDKQSESTSVTAPFRKIFKHKLHLASSIPNAILNNNFIYVFRNLYELQLQSKISNYNLQINSRGLLGIITDIRICKLQHLLWLPSFPLLNFPFDKPFSLVIYNFHFRMILLCKQFNFSFNINHLKYYTIIGGNIEIRSLIPLPLFIKSLKVLKNRSLMFLE</sequence>